<evidence type="ECO:0000313" key="2">
    <source>
        <dbReference type="Proteomes" id="UP000685013"/>
    </source>
</evidence>
<keyword evidence="2" id="KW-1185">Reference proteome</keyword>
<proteinExistence type="predicted"/>
<dbReference type="Proteomes" id="UP000685013">
    <property type="component" value="Chromosome 11"/>
</dbReference>
<dbReference type="EMBL" id="JAGKQH010000011">
    <property type="protein sequence ID" value="KAG6588306.1"/>
    <property type="molecule type" value="Genomic_DNA"/>
</dbReference>
<comment type="caution">
    <text evidence="1">The sequence shown here is derived from an EMBL/GenBank/DDBJ whole genome shotgun (WGS) entry which is preliminary data.</text>
</comment>
<sequence length="92" mass="10581">MALNFTLTELVFSMLRLHLVFLLIDWYKRLTQYQFAYQKVWVHPLGQLSLAPKASLPRARMVLHHQISTSDVEYTLSCFQQTLNGIAAADGN</sequence>
<gene>
    <name evidence="1" type="primary">THA1</name>
    <name evidence="1" type="ORF">SDJN03_16871</name>
</gene>
<evidence type="ECO:0000313" key="1">
    <source>
        <dbReference type="EMBL" id="KAG6588306.1"/>
    </source>
</evidence>
<name>A0AAV6MYB9_9ROSI</name>
<feature type="non-terminal residue" evidence="1">
    <location>
        <position position="1"/>
    </location>
</feature>
<accession>A0AAV6MYB9</accession>
<dbReference type="AlphaFoldDB" id="A0AAV6MYB9"/>
<protein>
    <submittedName>
        <fullName evidence="1">Low-specificity L-threonine aldolase 1</fullName>
    </submittedName>
</protein>
<organism evidence="1 2">
    <name type="scientific">Cucurbita argyrosperma subsp. sororia</name>
    <dbReference type="NCBI Taxonomy" id="37648"/>
    <lineage>
        <taxon>Eukaryota</taxon>
        <taxon>Viridiplantae</taxon>
        <taxon>Streptophyta</taxon>
        <taxon>Embryophyta</taxon>
        <taxon>Tracheophyta</taxon>
        <taxon>Spermatophyta</taxon>
        <taxon>Magnoliopsida</taxon>
        <taxon>eudicotyledons</taxon>
        <taxon>Gunneridae</taxon>
        <taxon>Pentapetalae</taxon>
        <taxon>rosids</taxon>
        <taxon>fabids</taxon>
        <taxon>Cucurbitales</taxon>
        <taxon>Cucurbitaceae</taxon>
        <taxon>Cucurbiteae</taxon>
        <taxon>Cucurbita</taxon>
    </lineage>
</organism>
<reference evidence="1 2" key="1">
    <citation type="journal article" date="2021" name="Hortic Res">
        <title>The domestication of Cucurbita argyrosperma as revealed by the genome of its wild relative.</title>
        <authorList>
            <person name="Barrera-Redondo J."/>
            <person name="Sanchez-de la Vega G."/>
            <person name="Aguirre-Liguori J.A."/>
            <person name="Castellanos-Morales G."/>
            <person name="Gutierrez-Guerrero Y.T."/>
            <person name="Aguirre-Dugua X."/>
            <person name="Aguirre-Planter E."/>
            <person name="Tenaillon M.I."/>
            <person name="Lira-Saade R."/>
            <person name="Eguiarte L.E."/>
        </authorList>
    </citation>
    <scope>NUCLEOTIDE SEQUENCE [LARGE SCALE GENOMIC DNA]</scope>
    <source>
        <strain evidence="1">JBR-2021</strain>
    </source>
</reference>